<dbReference type="InterPro" id="IPR005952">
    <property type="entry name" value="Phosphogly_mut1"/>
</dbReference>
<evidence type="ECO:0000256" key="2">
    <source>
        <dbReference type="ARBA" id="ARBA00012028"/>
    </source>
</evidence>
<feature type="active site" description="Tele-phosphohistidine intermediate" evidence="5">
    <location>
        <position position="9"/>
    </location>
</feature>
<evidence type="ECO:0000256" key="3">
    <source>
        <dbReference type="ARBA" id="ARBA00023152"/>
    </source>
</evidence>
<name>A0A1F5JDC3_9BACT</name>
<evidence type="ECO:0000256" key="7">
    <source>
        <dbReference type="PIRSR" id="PIRSR613078-3"/>
    </source>
</evidence>
<feature type="binding site" evidence="6">
    <location>
        <begin position="8"/>
        <end position="15"/>
    </location>
    <ligand>
        <name>substrate</name>
    </ligand>
</feature>
<reference evidence="8 9" key="1">
    <citation type="journal article" date="2016" name="Nat. Commun.">
        <title>Thousands of microbial genomes shed light on interconnected biogeochemical processes in an aquifer system.</title>
        <authorList>
            <person name="Anantharaman K."/>
            <person name="Brown C.T."/>
            <person name="Hug L.A."/>
            <person name="Sharon I."/>
            <person name="Castelle C.J."/>
            <person name="Probst A.J."/>
            <person name="Thomas B.C."/>
            <person name="Singh A."/>
            <person name="Wilkins M.J."/>
            <person name="Karaoz U."/>
            <person name="Brodie E.L."/>
            <person name="Williams K.H."/>
            <person name="Hubbard S.S."/>
            <person name="Banfield J.F."/>
        </authorList>
    </citation>
    <scope>NUCLEOTIDE SEQUENCE [LARGE SCALE GENOMIC DNA]</scope>
</reference>
<organism evidence="8 9">
    <name type="scientific">Candidatus Daviesbacteria bacterium RIFCSPHIGHO2_02_FULL_39_12</name>
    <dbReference type="NCBI Taxonomy" id="1797770"/>
    <lineage>
        <taxon>Bacteria</taxon>
        <taxon>Candidatus Daviesiibacteriota</taxon>
    </lineage>
</organism>
<dbReference type="InterPro" id="IPR029033">
    <property type="entry name" value="His_PPase_superfam"/>
</dbReference>
<comment type="caution">
    <text evidence="8">The sequence shown here is derived from an EMBL/GenBank/DDBJ whole genome shotgun (WGS) entry which is preliminary data.</text>
</comment>
<feature type="binding site" evidence="6">
    <location>
        <begin position="155"/>
        <end position="156"/>
    </location>
    <ligand>
        <name>substrate</name>
    </ligand>
</feature>
<dbReference type="GO" id="GO:0006096">
    <property type="term" value="P:glycolytic process"/>
    <property type="evidence" value="ECO:0007669"/>
    <property type="project" value="UniProtKB-KW"/>
</dbReference>
<dbReference type="Pfam" id="PF00300">
    <property type="entry name" value="His_Phos_1"/>
    <property type="match status" value="1"/>
</dbReference>
<protein>
    <recommendedName>
        <fullName evidence="2">phosphoglycerate mutase (2,3-diphosphoglycerate-dependent)</fullName>
        <ecNumber evidence="2">5.4.2.11</ecNumber>
    </recommendedName>
</protein>
<comment type="similarity">
    <text evidence="1">Belongs to the phosphoglycerate mutase family. BPG-dependent PGAM subfamily.</text>
</comment>
<evidence type="ECO:0000313" key="8">
    <source>
        <dbReference type="EMBL" id="OGE26603.1"/>
    </source>
</evidence>
<keyword evidence="4" id="KW-0413">Isomerase</keyword>
<sequence length="209" mass="24153">MAYLVLVRHGKSEWNKLGLWTGWTDVSLNEDGVKEARETAHKLKDIPFDTVYISSLKRAKQTYDEIKSVLGFHLPEIFTKALDERDYGIYNGKDKWQVKEQVGEQEWVKIRRSWDHPIPEGETMKMVYDRVVPFYQKCIFADLKQGKNILVVAHGNSLRALEKYLDALSNEELVDLEFGIGEAHVYKIDREGKVLSKEIRAENPNKGAI</sequence>
<feature type="binding site" evidence="6">
    <location>
        <position position="95"/>
    </location>
    <ligand>
        <name>substrate</name>
    </ligand>
</feature>
<feature type="active site" description="Proton donor/acceptor" evidence="5">
    <location>
        <position position="84"/>
    </location>
</feature>
<dbReference type="AlphaFoldDB" id="A0A1F5JDC3"/>
<dbReference type="PANTHER" id="PTHR11931">
    <property type="entry name" value="PHOSPHOGLYCERATE MUTASE"/>
    <property type="match status" value="1"/>
</dbReference>
<evidence type="ECO:0000256" key="1">
    <source>
        <dbReference type="ARBA" id="ARBA00006717"/>
    </source>
</evidence>
<accession>A0A1F5JDC3</accession>
<dbReference type="Proteomes" id="UP000177042">
    <property type="component" value="Unassembled WGS sequence"/>
</dbReference>
<dbReference type="EMBL" id="MFCX01000007">
    <property type="protein sequence ID" value="OGE26603.1"/>
    <property type="molecule type" value="Genomic_DNA"/>
</dbReference>
<dbReference type="InterPro" id="IPR013078">
    <property type="entry name" value="His_Pase_superF_clade-1"/>
</dbReference>
<dbReference type="PIRSF" id="PIRSF000709">
    <property type="entry name" value="6PFK_2-Ptase"/>
    <property type="match status" value="1"/>
</dbReference>
<dbReference type="Gene3D" id="3.40.50.1240">
    <property type="entry name" value="Phosphoglycerate mutase-like"/>
    <property type="match status" value="1"/>
</dbReference>
<keyword evidence="3" id="KW-0324">Glycolysis</keyword>
<evidence type="ECO:0000256" key="4">
    <source>
        <dbReference type="ARBA" id="ARBA00023235"/>
    </source>
</evidence>
<dbReference type="SMART" id="SM00855">
    <property type="entry name" value="PGAM"/>
    <property type="match status" value="1"/>
</dbReference>
<dbReference type="NCBIfam" id="TIGR01258">
    <property type="entry name" value="pgm_1"/>
    <property type="match status" value="1"/>
</dbReference>
<feature type="binding site" evidence="6">
    <location>
        <position position="58"/>
    </location>
    <ligand>
        <name>substrate</name>
    </ligand>
</feature>
<feature type="site" description="Transition state stabilizer" evidence="7">
    <location>
        <position position="154"/>
    </location>
</feature>
<feature type="binding site" evidence="6">
    <location>
        <begin position="84"/>
        <end position="87"/>
    </location>
    <ligand>
        <name>substrate</name>
    </ligand>
</feature>
<gene>
    <name evidence="8" type="ORF">A3C26_04350</name>
</gene>
<evidence type="ECO:0000313" key="9">
    <source>
        <dbReference type="Proteomes" id="UP000177042"/>
    </source>
</evidence>
<evidence type="ECO:0000256" key="5">
    <source>
        <dbReference type="PIRSR" id="PIRSR613078-1"/>
    </source>
</evidence>
<dbReference type="GO" id="GO:0004619">
    <property type="term" value="F:phosphoglycerate mutase activity"/>
    <property type="evidence" value="ECO:0007669"/>
    <property type="project" value="UniProtKB-EC"/>
</dbReference>
<dbReference type="EC" id="5.4.2.11" evidence="2"/>
<dbReference type="CDD" id="cd07067">
    <property type="entry name" value="HP_PGM_like"/>
    <property type="match status" value="1"/>
</dbReference>
<dbReference type="SUPFAM" id="SSF53254">
    <property type="entry name" value="Phosphoglycerate mutase-like"/>
    <property type="match status" value="1"/>
</dbReference>
<feature type="binding site" evidence="6">
    <location>
        <begin position="111"/>
        <end position="112"/>
    </location>
    <ligand>
        <name>substrate</name>
    </ligand>
</feature>
<proteinExistence type="inferred from homology"/>
<evidence type="ECO:0000256" key="6">
    <source>
        <dbReference type="PIRSR" id="PIRSR613078-2"/>
    </source>
</evidence>
<feature type="binding site" evidence="6">
    <location>
        <begin position="21"/>
        <end position="22"/>
    </location>
    <ligand>
        <name>substrate</name>
    </ligand>
</feature>